<reference evidence="1 2" key="1">
    <citation type="journal article" date="2019" name="Sci. Rep.">
        <title>Orb-weaving spider Araneus ventricosus genome elucidates the spidroin gene catalogue.</title>
        <authorList>
            <person name="Kono N."/>
            <person name="Nakamura H."/>
            <person name="Ohtoshi R."/>
            <person name="Moran D.A.P."/>
            <person name="Shinohara A."/>
            <person name="Yoshida Y."/>
            <person name="Fujiwara M."/>
            <person name="Mori M."/>
            <person name="Tomita M."/>
            <person name="Arakawa K."/>
        </authorList>
    </citation>
    <scope>NUCLEOTIDE SEQUENCE [LARGE SCALE GENOMIC DNA]</scope>
</reference>
<comment type="caution">
    <text evidence="1">The sequence shown here is derived from an EMBL/GenBank/DDBJ whole genome shotgun (WGS) entry which is preliminary data.</text>
</comment>
<sequence>LSNLIRDLIISFPESLTATQSDTDDGNFNVTQALRQIPLAQKEDGSFDSVIETYSILPRLDYKSLEDINFSLCPNMSIED</sequence>
<evidence type="ECO:0000313" key="2">
    <source>
        <dbReference type="Proteomes" id="UP000499080"/>
    </source>
</evidence>
<dbReference type="Gene3D" id="1.50.10.20">
    <property type="match status" value="1"/>
</dbReference>
<protein>
    <submittedName>
        <fullName evidence="1">Uncharacterized protein</fullName>
    </submittedName>
</protein>
<dbReference type="AlphaFoldDB" id="A0A4Y2T1L1"/>
<accession>A0A4Y2T1L1</accession>
<name>A0A4Y2T1L1_ARAVE</name>
<organism evidence="1 2">
    <name type="scientific">Araneus ventricosus</name>
    <name type="common">Orbweaver spider</name>
    <name type="synonym">Epeira ventricosa</name>
    <dbReference type="NCBI Taxonomy" id="182803"/>
    <lineage>
        <taxon>Eukaryota</taxon>
        <taxon>Metazoa</taxon>
        <taxon>Ecdysozoa</taxon>
        <taxon>Arthropoda</taxon>
        <taxon>Chelicerata</taxon>
        <taxon>Arachnida</taxon>
        <taxon>Araneae</taxon>
        <taxon>Araneomorphae</taxon>
        <taxon>Entelegynae</taxon>
        <taxon>Araneoidea</taxon>
        <taxon>Araneidae</taxon>
        <taxon>Araneus</taxon>
    </lineage>
</organism>
<keyword evidence="2" id="KW-1185">Reference proteome</keyword>
<dbReference type="Proteomes" id="UP000499080">
    <property type="component" value="Unassembled WGS sequence"/>
</dbReference>
<feature type="non-terminal residue" evidence="1">
    <location>
        <position position="1"/>
    </location>
</feature>
<dbReference type="EMBL" id="BGPR01025528">
    <property type="protein sequence ID" value="GBN94498.1"/>
    <property type="molecule type" value="Genomic_DNA"/>
</dbReference>
<evidence type="ECO:0000313" key="1">
    <source>
        <dbReference type="EMBL" id="GBN94498.1"/>
    </source>
</evidence>
<proteinExistence type="predicted"/>
<gene>
    <name evidence="1" type="ORF">AVEN_260158_1</name>
</gene>